<gene>
    <name evidence="4" type="ORF">MKK02DRAFT_42751</name>
</gene>
<protein>
    <submittedName>
        <fullName evidence="4">RlpA-like double-psi beta-barrel-protein domain-containing protein-containing protein</fullName>
    </submittedName>
</protein>
<dbReference type="SUPFAM" id="SSF50685">
    <property type="entry name" value="Barwin-like endoglucanases"/>
    <property type="match status" value="1"/>
</dbReference>
<dbReference type="InterPro" id="IPR051477">
    <property type="entry name" value="Expansin_CellWall"/>
</dbReference>
<sequence>MFLSTLLLVLPVLPLSLGFADPELHARSRSRAHAHRGMLEKRQGFGGRATFYDVGLGACGGYNVASDFIVALNSPQFGGGYPGPNCGRAITISYGGKTANAVVRDQCPGCGYGDLDFSRGLFNYFASEDVGTFQMSWSWSDSPAPAPAPSTTEKPTPTSTYTPPPTSTYTPPSSTSTTPAYTPSSTSTYSPPPSSSSSAAPSSSSSSAAASSASSSASASRISQSALDDVVSTATGPAGPAQTGVIANAGVLVLLNQAVANLGRVVVVGAQA</sequence>
<dbReference type="RefSeq" id="XP_052948141.1">
    <property type="nucleotide sequence ID" value="XM_053092142.1"/>
</dbReference>
<accession>A0AA38HGE7</accession>
<evidence type="ECO:0000256" key="2">
    <source>
        <dbReference type="SAM" id="MobiDB-lite"/>
    </source>
</evidence>
<proteinExistence type="predicted"/>
<dbReference type="Proteomes" id="UP001164286">
    <property type="component" value="Unassembled WGS sequence"/>
</dbReference>
<evidence type="ECO:0000256" key="3">
    <source>
        <dbReference type="SAM" id="SignalP"/>
    </source>
</evidence>
<keyword evidence="5" id="KW-1185">Reference proteome</keyword>
<dbReference type="CDD" id="cd22191">
    <property type="entry name" value="DPBB_RlpA_EXP_N-like"/>
    <property type="match status" value="1"/>
</dbReference>
<organism evidence="4 5">
    <name type="scientific">Dioszegia hungarica</name>
    <dbReference type="NCBI Taxonomy" id="4972"/>
    <lineage>
        <taxon>Eukaryota</taxon>
        <taxon>Fungi</taxon>
        <taxon>Dikarya</taxon>
        <taxon>Basidiomycota</taxon>
        <taxon>Agaricomycotina</taxon>
        <taxon>Tremellomycetes</taxon>
        <taxon>Tremellales</taxon>
        <taxon>Bulleribasidiaceae</taxon>
        <taxon>Dioszegia</taxon>
    </lineage>
</organism>
<evidence type="ECO:0000313" key="5">
    <source>
        <dbReference type="Proteomes" id="UP001164286"/>
    </source>
</evidence>
<feature type="compositionally biased region" description="Low complexity" evidence="2">
    <location>
        <begin position="149"/>
        <end position="210"/>
    </location>
</feature>
<dbReference type="GeneID" id="77731347"/>
<evidence type="ECO:0000313" key="4">
    <source>
        <dbReference type="EMBL" id="KAI9638364.1"/>
    </source>
</evidence>
<comment type="caution">
    <text evidence="4">The sequence shown here is derived from an EMBL/GenBank/DDBJ whole genome shotgun (WGS) entry which is preliminary data.</text>
</comment>
<feature type="signal peptide" evidence="3">
    <location>
        <begin position="1"/>
        <end position="18"/>
    </location>
</feature>
<name>A0AA38HGE7_9TREE</name>
<dbReference type="PANTHER" id="PTHR31836:SF28">
    <property type="entry name" value="SRCR DOMAIN-CONTAINING PROTEIN-RELATED"/>
    <property type="match status" value="1"/>
</dbReference>
<feature type="region of interest" description="Disordered" evidence="2">
    <location>
        <begin position="139"/>
        <end position="210"/>
    </location>
</feature>
<feature type="chain" id="PRO_5041252618" evidence="3">
    <location>
        <begin position="19"/>
        <end position="272"/>
    </location>
</feature>
<dbReference type="PANTHER" id="PTHR31836">
    <property type="match status" value="1"/>
</dbReference>
<dbReference type="InterPro" id="IPR036908">
    <property type="entry name" value="RlpA-like_sf"/>
</dbReference>
<dbReference type="AlphaFoldDB" id="A0AA38HGE7"/>
<dbReference type="EMBL" id="JAKWFO010000003">
    <property type="protein sequence ID" value="KAI9638364.1"/>
    <property type="molecule type" value="Genomic_DNA"/>
</dbReference>
<dbReference type="Gene3D" id="2.40.40.10">
    <property type="entry name" value="RlpA-like domain"/>
    <property type="match status" value="1"/>
</dbReference>
<evidence type="ECO:0000256" key="1">
    <source>
        <dbReference type="ARBA" id="ARBA00022729"/>
    </source>
</evidence>
<keyword evidence="1 3" id="KW-0732">Signal</keyword>
<reference evidence="4" key="1">
    <citation type="journal article" date="2022" name="G3 (Bethesda)">
        <title>High quality genome of the basidiomycete yeast Dioszegia hungarica PDD-24b-2 isolated from cloud water.</title>
        <authorList>
            <person name="Jarrige D."/>
            <person name="Haridas S."/>
            <person name="Bleykasten-Grosshans C."/>
            <person name="Joly M."/>
            <person name="Nadalig T."/>
            <person name="Sancelme M."/>
            <person name="Vuilleumier S."/>
            <person name="Grigoriev I.V."/>
            <person name="Amato P."/>
            <person name="Bringel F."/>
        </authorList>
    </citation>
    <scope>NUCLEOTIDE SEQUENCE</scope>
    <source>
        <strain evidence="4">PDD-24b-2</strain>
    </source>
</reference>